<dbReference type="AlphaFoldDB" id="X6MIK2"/>
<gene>
    <name evidence="1" type="ORF">RFI_23656</name>
</gene>
<protein>
    <recommendedName>
        <fullName evidence="3">Kelch motif family protein</fullName>
    </recommendedName>
</protein>
<proteinExistence type="predicted"/>
<name>X6MIK2_RETFI</name>
<keyword evidence="2" id="KW-1185">Reference proteome</keyword>
<feature type="non-terminal residue" evidence="1">
    <location>
        <position position="309"/>
    </location>
</feature>
<dbReference type="SUPFAM" id="SSF50965">
    <property type="entry name" value="Galactose oxidase, central domain"/>
    <property type="match status" value="1"/>
</dbReference>
<accession>X6MIK2</accession>
<evidence type="ECO:0008006" key="3">
    <source>
        <dbReference type="Google" id="ProtNLM"/>
    </source>
</evidence>
<dbReference type="Proteomes" id="UP000023152">
    <property type="component" value="Unassembled WGS sequence"/>
</dbReference>
<comment type="caution">
    <text evidence="1">The sequence shown here is derived from an EMBL/GenBank/DDBJ whole genome shotgun (WGS) entry which is preliminary data.</text>
</comment>
<dbReference type="InterPro" id="IPR015915">
    <property type="entry name" value="Kelch-typ_b-propeller"/>
</dbReference>
<evidence type="ECO:0000313" key="1">
    <source>
        <dbReference type="EMBL" id="ETO13714.1"/>
    </source>
</evidence>
<dbReference type="EMBL" id="ASPP01020430">
    <property type="protein sequence ID" value="ETO13714.1"/>
    <property type="molecule type" value="Genomic_DNA"/>
</dbReference>
<evidence type="ECO:0000313" key="2">
    <source>
        <dbReference type="Proteomes" id="UP000023152"/>
    </source>
</evidence>
<organism evidence="1 2">
    <name type="scientific">Reticulomyxa filosa</name>
    <dbReference type="NCBI Taxonomy" id="46433"/>
    <lineage>
        <taxon>Eukaryota</taxon>
        <taxon>Sar</taxon>
        <taxon>Rhizaria</taxon>
        <taxon>Retaria</taxon>
        <taxon>Foraminifera</taxon>
        <taxon>Monothalamids</taxon>
        <taxon>Reticulomyxidae</taxon>
        <taxon>Reticulomyxa</taxon>
    </lineage>
</organism>
<sequence>MVPHKHELLICGGYKERNCYSYHTLKNEYKFICSYPNDVNLNGHCVVKLVDNNKNKDSNEITLLSFGGYYKHTLIMKYVSVWSNDDNNDNKSYICNQWIPFTDNHNNPIMIGSDYMQGARALIGGSNNHLLFITYTFKNICVFDLNKFQFIKYHTLPTYNNICYHCFVLKPENGQETIEINEENKIKKKCEMLLFYNNTFEFYKLRVCDDIAIFGCYAYVHINNTILFFGGRSLTGKSLVISNELHKYLIQEKTWSTLEITLPNVLRYCSAILSEDNTYIHMIEENIGKDTVTTHMKIKVNELSDPLQL</sequence>
<reference evidence="1 2" key="1">
    <citation type="journal article" date="2013" name="Curr. Biol.">
        <title>The Genome of the Foraminiferan Reticulomyxa filosa.</title>
        <authorList>
            <person name="Glockner G."/>
            <person name="Hulsmann N."/>
            <person name="Schleicher M."/>
            <person name="Noegel A.A."/>
            <person name="Eichinger L."/>
            <person name="Gallinger C."/>
            <person name="Pawlowski J."/>
            <person name="Sierra R."/>
            <person name="Euteneuer U."/>
            <person name="Pillet L."/>
            <person name="Moustafa A."/>
            <person name="Platzer M."/>
            <person name="Groth M."/>
            <person name="Szafranski K."/>
            <person name="Schliwa M."/>
        </authorList>
    </citation>
    <scope>NUCLEOTIDE SEQUENCE [LARGE SCALE GENOMIC DNA]</scope>
</reference>
<dbReference type="InterPro" id="IPR011043">
    <property type="entry name" value="Gal_Oxase/kelch_b-propeller"/>
</dbReference>
<dbReference type="Gene3D" id="2.120.10.80">
    <property type="entry name" value="Kelch-type beta propeller"/>
    <property type="match status" value="1"/>
</dbReference>